<gene>
    <name evidence="2" type="ORF">LDJ79_01020</name>
</gene>
<feature type="transmembrane region" description="Helical" evidence="1">
    <location>
        <begin position="441"/>
        <end position="467"/>
    </location>
</feature>
<evidence type="ECO:0000313" key="3">
    <source>
        <dbReference type="Proteomes" id="UP001199044"/>
    </source>
</evidence>
<dbReference type="EMBL" id="JAIWIU010000005">
    <property type="protein sequence ID" value="MCA2014671.1"/>
    <property type="molecule type" value="Genomic_DNA"/>
</dbReference>
<feature type="transmembrane region" description="Helical" evidence="1">
    <location>
        <begin position="487"/>
        <end position="507"/>
    </location>
</feature>
<protein>
    <recommendedName>
        <fullName evidence="4">TraG N-terminal Proteobacteria domain-containing protein</fullName>
    </recommendedName>
</protein>
<evidence type="ECO:0008006" key="4">
    <source>
        <dbReference type="Google" id="ProtNLM"/>
    </source>
</evidence>
<reference evidence="3" key="1">
    <citation type="submission" date="2023-07" db="EMBL/GenBank/DDBJ databases">
        <title>Molecular identification of indigenous halophilic bacteria isolated from red sea cost, biodegradation of synthetic dyes and assessment of degraded metabolite toxicity.</title>
        <authorList>
            <person name="Chaieb K."/>
            <person name="Altayb H.N."/>
        </authorList>
    </citation>
    <scope>NUCLEOTIDE SEQUENCE [LARGE SCALE GENOMIC DNA]</scope>
    <source>
        <strain evidence="3">K20</strain>
    </source>
</reference>
<keyword evidence="1" id="KW-0472">Membrane</keyword>
<dbReference type="RefSeq" id="WP_225249292.1">
    <property type="nucleotide sequence ID" value="NZ_JAIWIU010000005.1"/>
</dbReference>
<organism evidence="2 3">
    <name type="scientific">Vibrio tritonius</name>
    <dbReference type="NCBI Taxonomy" id="1435069"/>
    <lineage>
        <taxon>Bacteria</taxon>
        <taxon>Pseudomonadati</taxon>
        <taxon>Pseudomonadota</taxon>
        <taxon>Gammaproteobacteria</taxon>
        <taxon>Vibrionales</taxon>
        <taxon>Vibrionaceae</taxon>
        <taxon>Vibrio</taxon>
    </lineage>
</organism>
<keyword evidence="3" id="KW-1185">Reference proteome</keyword>
<accession>A0ABS7YG77</accession>
<dbReference type="Proteomes" id="UP001199044">
    <property type="component" value="Unassembled WGS sequence"/>
</dbReference>
<feature type="transmembrane region" description="Helical" evidence="1">
    <location>
        <begin position="408"/>
        <end position="429"/>
    </location>
</feature>
<keyword evidence="1" id="KW-0812">Transmembrane</keyword>
<comment type="caution">
    <text evidence="2">The sequence shown here is derived from an EMBL/GenBank/DDBJ whole genome shotgun (WGS) entry which is preliminary data.</text>
</comment>
<evidence type="ECO:0000313" key="2">
    <source>
        <dbReference type="EMBL" id="MCA2014671.1"/>
    </source>
</evidence>
<proteinExistence type="predicted"/>
<sequence>MIAVQESFAQIIVPYGIALSNNAVQLLNESGLVVFRFFIMAIAAYGYGHSSGQDEGPKAIVALKSLEASFYPALLVILLFFLPMDATPSVSYKHYACNATTEENGLTDVMSDSSALTDMENAILSDSSFKTSIGIGATNMIATGMSESLSSQLECPSSDAITARMQQRFIKVTEPILSGSLIQFNQQCYSPAMTLMADAVVNGTRNDVTDPYSYTGNLFFGDNMMSVYKGTYSSNSPSVMRMTIDADAWYDGAQNSYEGSDFDTTNTLIIPCANAANDLYGDLKTYVEKYYSDRINNIYNSLSQYPSAEEQSGDSTVKTKTEVENSFINQAFTDVVVGKAQLIYKDIDVVNTEKDKAEESVWDKIYHFLFVGKDDISKADVMNNTLTLGLHLKNIDAASQLSNIYAVWPLYVSIFLTTFYSMAPFIFWLSGFTIGSVKNFILMNVFISGFYYVINISHAITNVILMLSESYYGKYNFNENGGLALDYISNSIPFIMSIIWLTIFVLAGMKLPGIINSLLMTTAGAAGKTGVGIATSAITKLVR</sequence>
<evidence type="ECO:0000256" key="1">
    <source>
        <dbReference type="SAM" id="Phobius"/>
    </source>
</evidence>
<keyword evidence="1" id="KW-1133">Transmembrane helix</keyword>
<name>A0ABS7YG77_9VIBR</name>